<evidence type="ECO:0000313" key="13">
    <source>
        <dbReference type="EMBL" id="MBT0768704.1"/>
    </source>
</evidence>
<dbReference type="InterPro" id="IPR014755">
    <property type="entry name" value="Cu-Rt/internalin_Ig-like"/>
</dbReference>
<evidence type="ECO:0000256" key="2">
    <source>
        <dbReference type="ARBA" id="ARBA00022475"/>
    </source>
</evidence>
<keyword evidence="7" id="KW-0186">Copper</keyword>
<dbReference type="Pfam" id="PF05425">
    <property type="entry name" value="CopD"/>
    <property type="match status" value="1"/>
</dbReference>
<organism evidence="13 14">
    <name type="scientific">Kineosporia corallincola</name>
    <dbReference type="NCBI Taxonomy" id="2835133"/>
    <lineage>
        <taxon>Bacteria</taxon>
        <taxon>Bacillati</taxon>
        <taxon>Actinomycetota</taxon>
        <taxon>Actinomycetes</taxon>
        <taxon>Kineosporiales</taxon>
        <taxon>Kineosporiaceae</taxon>
        <taxon>Kineosporia</taxon>
    </lineage>
</organism>
<keyword evidence="3 9" id="KW-0812">Transmembrane</keyword>
<keyword evidence="14" id="KW-1185">Reference proteome</keyword>
<feature type="transmembrane region" description="Helical" evidence="9">
    <location>
        <begin position="236"/>
        <end position="253"/>
    </location>
</feature>
<sequence length="545" mass="56619">MTIRAVRRPVVPLVLLVVLASLLPVLTATPAQAHAYVLAVDPADGSQLDTAPTRIQVTFSEAVTLPPATGAARVLDPSGADVTQHAPRLTDGGHVLVIALRPGLPEGVYIASWTVVSDDSHPVGGAVQFGYGVPATVAATPAGPTPTAGPSAGLQLLAGLTKGLLYLSLVAALGLRPAARVLDPAAAAPGIHTVTRVGAALAVAASLAQAGIQWLWEDSAVPDGLTPESLRAFAGTSYSITVLVRIGLLALLLARPPRHLATHVVLGAAVLATVVLNGHAGNGPPWRAVVTLVHVAAVVAWLGGLSLLAAQMLRRRLNDMGLQRLAFWSRYAATLVTLLAVTGLVQAVGQVRHPAALVSTTYGWILVLKLLLVAVAGTLAVAGHRWVRRTHHPVPPGQTARLRRRVRAEAATGAVIVVVSGALSSVTPASAAYAPHRTVTTEAGPYTVTVEIAPARRGPQGLRIVTRGRGTPVRSVVLELQHENDRLPITFPYRLPGPLRNGEPTTSTFVSASVNIPETGDWTAQLTLVAGPTRQYATAFTYTVV</sequence>
<proteinExistence type="predicted"/>
<dbReference type="InterPro" id="IPR008457">
    <property type="entry name" value="Cu-R_CopD_dom"/>
</dbReference>
<comment type="subcellular location">
    <subcellularLocation>
        <location evidence="1">Cell membrane</location>
        <topology evidence="1">Multi-pass membrane protein</topology>
    </subcellularLocation>
</comment>
<keyword evidence="6 9" id="KW-1133">Transmembrane helix</keyword>
<keyword evidence="5 10" id="KW-0732">Signal</keyword>
<keyword evidence="8 9" id="KW-0472">Membrane</keyword>
<dbReference type="EMBL" id="JAHBAY010000002">
    <property type="protein sequence ID" value="MBT0768704.1"/>
    <property type="molecule type" value="Genomic_DNA"/>
</dbReference>
<evidence type="ECO:0000256" key="1">
    <source>
        <dbReference type="ARBA" id="ARBA00004651"/>
    </source>
</evidence>
<accession>A0ABS5TE40</accession>
<evidence type="ECO:0000259" key="12">
    <source>
        <dbReference type="Pfam" id="PF05425"/>
    </source>
</evidence>
<dbReference type="Gene3D" id="2.60.40.1220">
    <property type="match status" value="1"/>
</dbReference>
<feature type="transmembrane region" description="Helical" evidence="9">
    <location>
        <begin position="286"/>
        <end position="310"/>
    </location>
</feature>
<name>A0ABS5TE40_9ACTN</name>
<dbReference type="InterPro" id="IPR014756">
    <property type="entry name" value="Ig_E-set"/>
</dbReference>
<reference evidence="13 14" key="1">
    <citation type="submission" date="2021-05" db="EMBL/GenBank/DDBJ databases">
        <title>Kineosporia and Streptomyces sp. nov. two new marine actinobacteria isolated from Coral.</title>
        <authorList>
            <person name="Buangrab K."/>
            <person name="Sutthacheep M."/>
            <person name="Yeemin T."/>
            <person name="Harunari E."/>
            <person name="Igarashi Y."/>
            <person name="Kanchanasin P."/>
            <person name="Tanasupawat S."/>
            <person name="Phongsopitanun W."/>
        </authorList>
    </citation>
    <scope>NUCLEOTIDE SEQUENCE [LARGE SCALE GENOMIC DNA]</scope>
    <source>
        <strain evidence="13 14">J2-2</strain>
    </source>
</reference>
<evidence type="ECO:0000256" key="7">
    <source>
        <dbReference type="ARBA" id="ARBA00023008"/>
    </source>
</evidence>
<feature type="signal peptide" evidence="10">
    <location>
        <begin position="1"/>
        <end position="33"/>
    </location>
</feature>
<dbReference type="Proteomes" id="UP001197247">
    <property type="component" value="Unassembled WGS sequence"/>
</dbReference>
<dbReference type="InterPro" id="IPR007348">
    <property type="entry name" value="CopC_dom"/>
</dbReference>
<feature type="transmembrane region" description="Helical" evidence="9">
    <location>
        <begin position="260"/>
        <end position="280"/>
    </location>
</feature>
<keyword evidence="4" id="KW-0479">Metal-binding</keyword>
<protein>
    <submittedName>
        <fullName evidence="13">Copper resistance protein CopC/CopD</fullName>
    </submittedName>
</protein>
<dbReference type="Pfam" id="PF04234">
    <property type="entry name" value="CopC"/>
    <property type="match status" value="1"/>
</dbReference>
<keyword evidence="2" id="KW-1003">Cell membrane</keyword>
<dbReference type="PANTHER" id="PTHR34820">
    <property type="entry name" value="INNER MEMBRANE PROTEIN YEBZ"/>
    <property type="match status" value="1"/>
</dbReference>
<feature type="domain" description="CopC" evidence="11">
    <location>
        <begin position="34"/>
        <end position="130"/>
    </location>
</feature>
<evidence type="ECO:0000256" key="10">
    <source>
        <dbReference type="SAM" id="SignalP"/>
    </source>
</evidence>
<comment type="caution">
    <text evidence="13">The sequence shown here is derived from an EMBL/GenBank/DDBJ whole genome shotgun (WGS) entry which is preliminary data.</text>
</comment>
<evidence type="ECO:0000256" key="9">
    <source>
        <dbReference type="SAM" id="Phobius"/>
    </source>
</evidence>
<dbReference type="SUPFAM" id="SSF81296">
    <property type="entry name" value="E set domains"/>
    <property type="match status" value="1"/>
</dbReference>
<feature type="transmembrane region" description="Helical" evidence="9">
    <location>
        <begin position="154"/>
        <end position="175"/>
    </location>
</feature>
<dbReference type="RefSeq" id="WP_214154997.1">
    <property type="nucleotide sequence ID" value="NZ_JAHBAY010000002.1"/>
</dbReference>
<evidence type="ECO:0000256" key="4">
    <source>
        <dbReference type="ARBA" id="ARBA00022723"/>
    </source>
</evidence>
<dbReference type="InterPro" id="IPR032694">
    <property type="entry name" value="CopC/D"/>
</dbReference>
<gene>
    <name evidence="13" type="ORF">KIH74_07185</name>
</gene>
<evidence type="ECO:0000313" key="14">
    <source>
        <dbReference type="Proteomes" id="UP001197247"/>
    </source>
</evidence>
<evidence type="ECO:0000259" key="11">
    <source>
        <dbReference type="Pfam" id="PF04234"/>
    </source>
</evidence>
<evidence type="ECO:0000256" key="5">
    <source>
        <dbReference type="ARBA" id="ARBA00022729"/>
    </source>
</evidence>
<dbReference type="PANTHER" id="PTHR34820:SF4">
    <property type="entry name" value="INNER MEMBRANE PROTEIN YEBZ"/>
    <property type="match status" value="1"/>
</dbReference>
<evidence type="ECO:0000256" key="3">
    <source>
        <dbReference type="ARBA" id="ARBA00022692"/>
    </source>
</evidence>
<evidence type="ECO:0000256" key="8">
    <source>
        <dbReference type="ARBA" id="ARBA00023136"/>
    </source>
</evidence>
<feature type="transmembrane region" description="Helical" evidence="9">
    <location>
        <begin position="196"/>
        <end position="216"/>
    </location>
</feature>
<feature type="domain" description="Copper resistance protein D" evidence="12">
    <location>
        <begin position="325"/>
        <end position="423"/>
    </location>
</feature>
<feature type="chain" id="PRO_5045959630" evidence="10">
    <location>
        <begin position="34"/>
        <end position="545"/>
    </location>
</feature>
<feature type="transmembrane region" description="Helical" evidence="9">
    <location>
        <begin position="361"/>
        <end position="382"/>
    </location>
</feature>
<evidence type="ECO:0000256" key="6">
    <source>
        <dbReference type="ARBA" id="ARBA00022989"/>
    </source>
</evidence>
<feature type="transmembrane region" description="Helical" evidence="9">
    <location>
        <begin position="331"/>
        <end position="349"/>
    </location>
</feature>